<dbReference type="GO" id="GO:0015629">
    <property type="term" value="C:actin cytoskeleton"/>
    <property type="evidence" value="ECO:0007669"/>
    <property type="project" value="TreeGrafter"/>
</dbReference>
<feature type="compositionally biased region" description="Low complexity" evidence="8">
    <location>
        <begin position="1910"/>
        <end position="1929"/>
    </location>
</feature>
<evidence type="ECO:0000256" key="5">
    <source>
        <dbReference type="ARBA" id="ARBA00022949"/>
    </source>
</evidence>
<feature type="region of interest" description="Disordered" evidence="8">
    <location>
        <begin position="1"/>
        <end position="39"/>
    </location>
</feature>
<feature type="compositionally biased region" description="Low complexity" evidence="8">
    <location>
        <begin position="1532"/>
        <end position="1542"/>
    </location>
</feature>
<dbReference type="Proteomes" id="UP000494165">
    <property type="component" value="Unassembled WGS sequence"/>
</dbReference>
<feature type="compositionally biased region" description="Polar residues" evidence="8">
    <location>
        <begin position="925"/>
        <end position="934"/>
    </location>
</feature>
<dbReference type="InterPro" id="IPR001478">
    <property type="entry name" value="PDZ"/>
</dbReference>
<dbReference type="InterPro" id="IPR003127">
    <property type="entry name" value="SoHo_dom"/>
</dbReference>
<keyword evidence="4" id="KW-0597">Phosphoprotein</keyword>
<comment type="subcellular location">
    <subcellularLocation>
        <location evidence="1">Cell junction</location>
    </subcellularLocation>
    <subcellularLocation>
        <location evidence="2">Cytoplasm</location>
    </subcellularLocation>
</comment>
<name>A0A8S1CQY4_9INSE</name>
<dbReference type="InterPro" id="IPR036034">
    <property type="entry name" value="PDZ_sf"/>
</dbReference>
<feature type="compositionally biased region" description="Low complexity" evidence="8">
    <location>
        <begin position="1091"/>
        <end position="1106"/>
    </location>
</feature>
<dbReference type="GO" id="GO:0032233">
    <property type="term" value="P:positive regulation of actin filament bundle assembly"/>
    <property type="evidence" value="ECO:0007669"/>
    <property type="project" value="TreeGrafter"/>
</dbReference>
<dbReference type="PANTHER" id="PTHR24217:SF0">
    <property type="entry name" value="PDZ DOMAIN-CONTAINING PROTEIN"/>
    <property type="match status" value="1"/>
</dbReference>
<dbReference type="PANTHER" id="PTHR24217">
    <property type="entry name" value="PUTATIVE-RELATED"/>
    <property type="match status" value="1"/>
</dbReference>
<dbReference type="FunFam" id="2.30.42.10:FF:000055">
    <property type="entry name" value="PDZ and LIM domain protein 3"/>
    <property type="match status" value="1"/>
</dbReference>
<feature type="compositionally biased region" description="Basic and acidic residues" evidence="8">
    <location>
        <begin position="107"/>
        <end position="126"/>
    </location>
</feature>
<evidence type="ECO:0008006" key="13">
    <source>
        <dbReference type="Google" id="ProtNLM"/>
    </source>
</evidence>
<evidence type="ECO:0000256" key="2">
    <source>
        <dbReference type="ARBA" id="ARBA00004496"/>
    </source>
</evidence>
<evidence type="ECO:0000313" key="12">
    <source>
        <dbReference type="Proteomes" id="UP000494165"/>
    </source>
</evidence>
<dbReference type="Pfam" id="PF00595">
    <property type="entry name" value="PDZ"/>
    <property type="match status" value="1"/>
</dbReference>
<feature type="compositionally biased region" description="Pro residues" evidence="8">
    <location>
        <begin position="1016"/>
        <end position="1033"/>
    </location>
</feature>
<feature type="region of interest" description="Disordered" evidence="8">
    <location>
        <begin position="1895"/>
        <end position="1933"/>
    </location>
</feature>
<feature type="compositionally biased region" description="Low complexity" evidence="8">
    <location>
        <begin position="972"/>
        <end position="985"/>
    </location>
</feature>
<feature type="compositionally biased region" description="Basic and acidic residues" evidence="8">
    <location>
        <begin position="1955"/>
        <end position="1970"/>
    </location>
</feature>
<dbReference type="GO" id="GO:0030018">
    <property type="term" value="C:Z disc"/>
    <property type="evidence" value="ECO:0007669"/>
    <property type="project" value="TreeGrafter"/>
</dbReference>
<comment type="similarity">
    <text evidence="6">Belongs to the synaptopodin family.</text>
</comment>
<feature type="region of interest" description="Disordered" evidence="8">
    <location>
        <begin position="1180"/>
        <end position="1214"/>
    </location>
</feature>
<dbReference type="Gene3D" id="2.30.42.10">
    <property type="match status" value="1"/>
</dbReference>
<dbReference type="InterPro" id="IPR051976">
    <property type="entry name" value="Synaptopodin_domain"/>
</dbReference>
<feature type="region of interest" description="Disordered" evidence="8">
    <location>
        <begin position="1085"/>
        <end position="1107"/>
    </location>
</feature>
<feature type="region of interest" description="Disordered" evidence="8">
    <location>
        <begin position="83"/>
        <end position="169"/>
    </location>
</feature>
<feature type="region of interest" description="Disordered" evidence="8">
    <location>
        <begin position="1631"/>
        <end position="1653"/>
    </location>
</feature>
<evidence type="ECO:0000259" key="9">
    <source>
        <dbReference type="PROSITE" id="PS50106"/>
    </source>
</evidence>
<feature type="coiled-coil region" evidence="7">
    <location>
        <begin position="460"/>
        <end position="487"/>
    </location>
</feature>
<evidence type="ECO:0000259" key="10">
    <source>
        <dbReference type="PROSITE" id="PS50831"/>
    </source>
</evidence>
<feature type="domain" description="PDZ" evidence="9">
    <location>
        <begin position="17"/>
        <end position="91"/>
    </location>
</feature>
<keyword evidence="7" id="KW-0175">Coiled coil</keyword>
<protein>
    <recommendedName>
        <fullName evidence="13">PDZ domain-containing protein</fullName>
    </recommendedName>
</protein>
<dbReference type="OrthoDB" id="19092at2759"/>
<dbReference type="SMART" id="SM00228">
    <property type="entry name" value="PDZ"/>
    <property type="match status" value="1"/>
</dbReference>
<feature type="compositionally biased region" description="Low complexity" evidence="8">
    <location>
        <begin position="907"/>
        <end position="917"/>
    </location>
</feature>
<organism evidence="11 12">
    <name type="scientific">Cloeon dipterum</name>
    <dbReference type="NCBI Taxonomy" id="197152"/>
    <lineage>
        <taxon>Eukaryota</taxon>
        <taxon>Metazoa</taxon>
        <taxon>Ecdysozoa</taxon>
        <taxon>Arthropoda</taxon>
        <taxon>Hexapoda</taxon>
        <taxon>Insecta</taxon>
        <taxon>Pterygota</taxon>
        <taxon>Palaeoptera</taxon>
        <taxon>Ephemeroptera</taxon>
        <taxon>Pisciforma</taxon>
        <taxon>Baetidae</taxon>
        <taxon>Cloeon</taxon>
    </lineage>
</organism>
<feature type="region of interest" description="Disordered" evidence="8">
    <location>
        <begin position="907"/>
        <end position="1036"/>
    </location>
</feature>
<feature type="region of interest" description="Disordered" evidence="8">
    <location>
        <begin position="1532"/>
        <end position="1576"/>
    </location>
</feature>
<dbReference type="PROSITE" id="PS50106">
    <property type="entry name" value="PDZ"/>
    <property type="match status" value="1"/>
</dbReference>
<dbReference type="GO" id="GO:0005634">
    <property type="term" value="C:nucleus"/>
    <property type="evidence" value="ECO:0007669"/>
    <property type="project" value="TreeGrafter"/>
</dbReference>
<feature type="compositionally biased region" description="Basic and acidic residues" evidence="8">
    <location>
        <begin position="1002"/>
        <end position="1011"/>
    </location>
</feature>
<feature type="region of interest" description="Disordered" evidence="8">
    <location>
        <begin position="600"/>
        <end position="633"/>
    </location>
</feature>
<reference evidence="11 12" key="1">
    <citation type="submission" date="2020-04" db="EMBL/GenBank/DDBJ databases">
        <authorList>
            <person name="Alioto T."/>
            <person name="Alioto T."/>
            <person name="Gomez Garrido J."/>
        </authorList>
    </citation>
    <scope>NUCLEOTIDE SEQUENCE [LARGE SCALE GENOMIC DNA]</scope>
</reference>
<evidence type="ECO:0000313" key="11">
    <source>
        <dbReference type="EMBL" id="CAB3373006.1"/>
    </source>
</evidence>
<sequence>MSASTAAPGRQVVLRGGSPWGFRMHGGADTTQPLRISRVNPGSKAFDESVREGEVITSINGQPTIGLPNCEAHALIKAAGDTLELTLSQDPSKRRPHKPATPPQPEHNTEKQTSETGEVKESKEYASEISLATQKTASTNKTKSQPPASHESPKSSSHRVGGRQKRSRRLRARKLALQLDSLLHTPDAGLLPEPRWEHVDEQIAPLPLAVHAYPLVYAEAIVASDASDQLVRQFQVHVATKAKMQAKLRKAETFPPSLRRLDVIREDEEAAHSIYEDVDLRGTQESLLSSDGEMVPSDADEATLEFEKIMNLEEQNYEAYHSSSSDVDGDFGRCRSEDYEPVLVREGRLLVQRVRVQQCPGEEFEQICDAEELLDGRNIEAEEVCRQNSELIESPEPEEIADNKENIEPRTKKSEDSKVVLEIAKLNFLKTPFEDEILSKTEIITLDSPRSSGKIPRALAAQLEENLEMLEREIEAENEQLRDVAARSAEIVDKFSAKLDEMNELINVSGSPVIMEQINEFAEQLIAAEDKSLFETNKDKLVSFIREASGMEAVRRPAKVQDESNLLRFLEQEPRAGDQEEQTLTSLEEVTRRLTEVLQNSLQNSPSPPPPAEANFDSSDNEAGKSGLSRTPVSLARSRSASFDSNASQGTTIYVGSPCSSACSSGWTAGGGVVPSLRTLCVSAVGRLARGRELMLAWGLASAADLKISRPNLARRPVPPPPAPRWFPTGLGAIAVGLSPAQQRAEPQLTRERAALLLDLHCKFAQRRAYHEQRPLPAAPAAPAASADAMGVDEASPDAEKMLQDWLQDELSIDESHTQSVMTTARKFEVDRYHISKQRDIAVEIQGQRQFRMLRQQMEQLEEERRQQEQLLDDEQQQMAPPVGADSPIAEQDPLQRLAQLESHVTAAASMAAQEQAADGHHGPGNNNNATSTPPGKMPSAVPSPSFKAKAPSPGVWSPKTSRAHPPPPQPQQLNSLPSPTSSNNDEPPPPPVWTPKASPTLERKEFRPVRFEASTPPPRPPPCTQEVPPPFDPVATATISNFLDRKLTLDIPKLPRAQNPTVTLLQRAREGQLPKGATYLERTTMSASDQTQQQKETQAQQESASNFNPNDILYTVKREEEKEANKKVVQLAPIVYDGIGPTTKDGIPIVMRSNIKEENYGKWYKRMYDSLHKAGKDDDSITIRYRPSSNSRRGHGGYASEPEPSGDYDSDVAGGISSKYATLDRRRIKNKEADFTSTTMPRSRGMAPSIKYACEVYKNQPGRIEDYEPGRSSISEKEAKLWWDEVMDIFDGQSGMQASAQSKKLHASSFSDLQELEMITVRHAAESQSTAKKQHMANALKDVSASDTQLVFKKRTESEALSPVEQKQVYKTIQSGGEVPLSGLRKLAPEKPKDGIEYFPVSPTLTRIRVHKPSFCSFKRTARLAAPMPPLRRSSRHNPSLRLWSTLPAPPTRVGLLRERLLAKPSRIPVGTTTRSTTVLLGRREPVRLSVTVSPRGRQLLNTNETAPVRRVSASAARHADCVAKKKVALKAAPAPSSLAKPKSKEEPAKKPAPRRKMGVASKKPSCKPKEEARVLEKARKFSHLARTARPSAESSAQLFLTQRRAVSQSPFRVYDALFHCSAPCLAPRQQRSRSAPPAVLEPGNRRPLTPLTPQARADYVEYLLELRHKLPPGRRFKELAHLFSSLERIANLQKLTASCSDVRKAVAKQPKLANFERWWCERTLYKADKELRQLYDDLRQAQRDSVFAGRVPGALPTWRPDSGLRCKEVSVEDLRNKYLSIASAEGTTALQLAKLDELQTQKDNYKPLWRASSVQNLAEQMCSGEKRRSRSVGGGARASSLTGQQVATLKSRLSDILKTPPPTTTKFEVCVGADDKAKQKSLHVRRNSLVSREQLYSPAARRREAKRSASMKADSVAALPSAAAGLSESDKRRISLSLSQEILARVGNKKMKKNEAKTTAEPSREKPSGKKAGVPPPPPPEQSPAVSPRTCYSLDGSAKKEDDEQFVLVLAPAGDAAANKAVEQWAGAGAGAGGRASTTSSDASNRTVVSRSCTDLKDFFGERAATPTSMVRARSTSPVVRSLTERFERRRTPSPIAPRKFKDRFVSRVNVISKTASLQVKIPNAFSALGTLA</sequence>
<proteinExistence type="inferred from homology"/>
<evidence type="ECO:0000256" key="6">
    <source>
        <dbReference type="ARBA" id="ARBA00038161"/>
    </source>
</evidence>
<evidence type="ECO:0000256" key="3">
    <source>
        <dbReference type="ARBA" id="ARBA00022490"/>
    </source>
</evidence>
<evidence type="ECO:0000256" key="4">
    <source>
        <dbReference type="ARBA" id="ARBA00022553"/>
    </source>
</evidence>
<evidence type="ECO:0000256" key="1">
    <source>
        <dbReference type="ARBA" id="ARBA00004282"/>
    </source>
</evidence>
<feature type="region of interest" description="Disordered" evidence="8">
    <location>
        <begin position="860"/>
        <end position="889"/>
    </location>
</feature>
<keyword evidence="5" id="KW-0965">Cell junction</keyword>
<keyword evidence="3" id="KW-0963">Cytoplasm</keyword>
<feature type="compositionally biased region" description="Basic residues" evidence="8">
    <location>
        <begin position="156"/>
        <end position="169"/>
    </location>
</feature>
<feature type="region of interest" description="Disordered" evidence="8">
    <location>
        <begin position="1949"/>
        <end position="1998"/>
    </location>
</feature>
<feature type="domain" description="SoHo" evidence="10">
    <location>
        <begin position="1131"/>
        <end position="1193"/>
    </location>
</feature>
<feature type="region of interest" description="Disordered" evidence="8">
    <location>
        <begin position="1826"/>
        <end position="1845"/>
    </location>
</feature>
<dbReference type="EMBL" id="CADEPI010000079">
    <property type="protein sequence ID" value="CAB3373006.1"/>
    <property type="molecule type" value="Genomic_DNA"/>
</dbReference>
<keyword evidence="12" id="KW-1185">Reference proteome</keyword>
<dbReference type="PROSITE" id="PS50831">
    <property type="entry name" value="SOHO"/>
    <property type="match status" value="1"/>
</dbReference>
<dbReference type="GO" id="GO:0070161">
    <property type="term" value="C:anchoring junction"/>
    <property type="evidence" value="ECO:0007669"/>
    <property type="project" value="UniProtKB-SubCell"/>
</dbReference>
<dbReference type="SUPFAM" id="SSF50156">
    <property type="entry name" value="PDZ domain-like"/>
    <property type="match status" value="1"/>
</dbReference>
<gene>
    <name evidence="11" type="ORF">CLODIP_2_CD12576</name>
</gene>
<feature type="compositionally biased region" description="Low complexity" evidence="8">
    <location>
        <begin position="939"/>
        <end position="954"/>
    </location>
</feature>
<evidence type="ECO:0000256" key="7">
    <source>
        <dbReference type="SAM" id="Coils"/>
    </source>
</evidence>
<comment type="caution">
    <text evidence="11">The sequence shown here is derived from an EMBL/GenBank/DDBJ whole genome shotgun (WGS) entry which is preliminary data.</text>
</comment>
<feature type="compositionally biased region" description="Polar residues" evidence="8">
    <location>
        <begin position="130"/>
        <end position="147"/>
    </location>
</feature>
<evidence type="ECO:0000256" key="8">
    <source>
        <dbReference type="SAM" id="MobiDB-lite"/>
    </source>
</evidence>
<accession>A0A8S1CQY4</accession>
<dbReference type="SMART" id="SM00459">
    <property type="entry name" value="Sorb"/>
    <property type="match status" value="1"/>
</dbReference>
<dbReference type="GO" id="GO:0003779">
    <property type="term" value="F:actin binding"/>
    <property type="evidence" value="ECO:0007669"/>
    <property type="project" value="TreeGrafter"/>
</dbReference>